<gene>
    <name evidence="2" type="ORF">BLA24_14300</name>
</gene>
<comment type="caution">
    <text evidence="2">The sequence shown here is derived from an EMBL/GenBank/DDBJ whole genome shotgun (WGS) entry which is preliminary data.</text>
</comment>
<sequence>MPPRAVRLALVAAALALPAAGLVAAAAAEPGHAVVTCTVDGTVVTGTLVSGTAGHEAIVCPGAVGDTVIDEQSAATAPPVDGDAGNGVLHVGTHQGAVDPCTGHRGAPALRCAP</sequence>
<dbReference type="Proteomes" id="UP000222531">
    <property type="component" value="Unassembled WGS sequence"/>
</dbReference>
<evidence type="ECO:0000313" key="3">
    <source>
        <dbReference type="Proteomes" id="UP000222531"/>
    </source>
</evidence>
<organism evidence="2 3">
    <name type="scientific">Streptomyces cinnamoneus</name>
    <name type="common">Streptoverticillium cinnamoneum</name>
    <dbReference type="NCBI Taxonomy" id="53446"/>
    <lineage>
        <taxon>Bacteria</taxon>
        <taxon>Bacillati</taxon>
        <taxon>Actinomycetota</taxon>
        <taxon>Actinomycetes</taxon>
        <taxon>Kitasatosporales</taxon>
        <taxon>Streptomycetaceae</taxon>
        <taxon>Streptomyces</taxon>
        <taxon>Streptomyces cinnamoneus group</taxon>
    </lineage>
</organism>
<protein>
    <recommendedName>
        <fullName evidence="4">DUF320 domain-containing protein</fullName>
    </recommendedName>
</protein>
<feature type="signal peptide" evidence="1">
    <location>
        <begin position="1"/>
        <end position="24"/>
    </location>
</feature>
<evidence type="ECO:0000256" key="1">
    <source>
        <dbReference type="SAM" id="SignalP"/>
    </source>
</evidence>
<reference evidence="2 3" key="1">
    <citation type="journal article" date="2017" name="Biochemistry">
        <title>Identification of the Biosynthetic Pathway for the Antibiotic Bicyclomycin.</title>
        <authorList>
            <person name="Patteson J."/>
            <person name="Cai W."/>
            <person name="Johnson R.A."/>
            <person name="Santa Maria K."/>
            <person name="Li B."/>
        </authorList>
    </citation>
    <scope>NUCLEOTIDE SEQUENCE [LARGE SCALE GENOMIC DNA]</scope>
    <source>
        <strain evidence="2 3">ATCC 21532</strain>
    </source>
</reference>
<evidence type="ECO:0008006" key="4">
    <source>
        <dbReference type="Google" id="ProtNLM"/>
    </source>
</evidence>
<dbReference type="EMBL" id="NHZO01000147">
    <property type="protein sequence ID" value="PHQ50962.1"/>
    <property type="molecule type" value="Genomic_DNA"/>
</dbReference>
<proteinExistence type="predicted"/>
<accession>A0A2G1XI83</accession>
<dbReference type="AlphaFoldDB" id="A0A2G1XI83"/>
<name>A0A2G1XI83_STRCJ</name>
<keyword evidence="1" id="KW-0732">Signal</keyword>
<evidence type="ECO:0000313" key="2">
    <source>
        <dbReference type="EMBL" id="PHQ50962.1"/>
    </source>
</evidence>
<feature type="chain" id="PRO_5044380964" description="DUF320 domain-containing protein" evidence="1">
    <location>
        <begin position="25"/>
        <end position="114"/>
    </location>
</feature>
<keyword evidence="3" id="KW-1185">Reference proteome</keyword>